<reference evidence="5 7" key="1">
    <citation type="submission" date="2020-06" db="EMBL/GenBank/DDBJ databases">
        <title>Anoxygenic phototrophic Chloroflexota member uses a Type I reaction center.</title>
        <authorList>
            <person name="Tsuji J.M."/>
            <person name="Shaw N.A."/>
            <person name="Nagashima S."/>
            <person name="Venkiteswaran J."/>
            <person name="Schiff S.L."/>
            <person name="Hanada S."/>
            <person name="Tank M."/>
            <person name="Neufeld J.D."/>
        </authorList>
    </citation>
    <scope>NUCLEOTIDE SEQUENCE [LARGE SCALE GENOMIC DNA]</scope>
    <source>
        <strain evidence="5">L227-S17</strain>
    </source>
</reference>
<dbReference type="PANTHER" id="PTHR47628:SF1">
    <property type="entry name" value="ALIPHATIC AMIDASE EXPRESSION-REGULATING PROTEIN"/>
    <property type="match status" value="1"/>
</dbReference>
<proteinExistence type="inferred from homology"/>
<evidence type="ECO:0000256" key="2">
    <source>
        <dbReference type="ARBA" id="ARBA00022729"/>
    </source>
</evidence>
<dbReference type="AlphaFoldDB" id="A0A8T7LYX6"/>
<evidence type="ECO:0000256" key="1">
    <source>
        <dbReference type="ARBA" id="ARBA00010062"/>
    </source>
</evidence>
<dbReference type="RefSeq" id="WP_341469279.1">
    <property type="nucleotide sequence ID" value="NZ_CP128399.1"/>
</dbReference>
<dbReference type="EMBL" id="JACATZ010000001">
    <property type="protein sequence ID" value="NWJ45512.1"/>
    <property type="molecule type" value="Genomic_DNA"/>
</dbReference>
<dbReference type="Pfam" id="PF13458">
    <property type="entry name" value="Peripla_BP_6"/>
    <property type="match status" value="1"/>
</dbReference>
<dbReference type="SUPFAM" id="SSF53822">
    <property type="entry name" value="Periplasmic binding protein-like I"/>
    <property type="match status" value="1"/>
</dbReference>
<evidence type="ECO:0000313" key="8">
    <source>
        <dbReference type="Proteomes" id="UP001431572"/>
    </source>
</evidence>
<evidence type="ECO:0000313" key="5">
    <source>
        <dbReference type="EMBL" id="NWJ45512.1"/>
    </source>
</evidence>
<evidence type="ECO:0000313" key="7">
    <source>
        <dbReference type="Proteomes" id="UP000521676"/>
    </source>
</evidence>
<keyword evidence="8" id="KW-1185">Reference proteome</keyword>
<evidence type="ECO:0000259" key="4">
    <source>
        <dbReference type="Pfam" id="PF13458"/>
    </source>
</evidence>
<dbReference type="InterPro" id="IPR028082">
    <property type="entry name" value="Peripla_BP_I"/>
</dbReference>
<keyword evidence="2 3" id="KW-0732">Signal</keyword>
<dbReference type="EMBL" id="CP128399">
    <property type="protein sequence ID" value="WJW67385.1"/>
    <property type="molecule type" value="Genomic_DNA"/>
</dbReference>
<evidence type="ECO:0000313" key="6">
    <source>
        <dbReference type="EMBL" id="WJW67385.1"/>
    </source>
</evidence>
<dbReference type="Gene3D" id="3.40.50.2300">
    <property type="match status" value="2"/>
</dbReference>
<dbReference type="PANTHER" id="PTHR47628">
    <property type="match status" value="1"/>
</dbReference>
<feature type="chain" id="PRO_5035880634" evidence="3">
    <location>
        <begin position="32"/>
        <end position="426"/>
    </location>
</feature>
<protein>
    <submittedName>
        <fullName evidence="5">Transporter substrate-binding protein</fullName>
    </submittedName>
</protein>
<dbReference type="InterPro" id="IPR028081">
    <property type="entry name" value="Leu-bd"/>
</dbReference>
<feature type="domain" description="Leucine-binding protein" evidence="4">
    <location>
        <begin position="48"/>
        <end position="388"/>
    </location>
</feature>
<evidence type="ECO:0000256" key="3">
    <source>
        <dbReference type="SAM" id="SignalP"/>
    </source>
</evidence>
<dbReference type="Proteomes" id="UP001431572">
    <property type="component" value="Chromosome 1"/>
</dbReference>
<dbReference type="PROSITE" id="PS51257">
    <property type="entry name" value="PROKAR_LIPOPROTEIN"/>
    <property type="match status" value="1"/>
</dbReference>
<organism evidence="5 7">
    <name type="scientific">Candidatus Chlorohelix allophototropha</name>
    <dbReference type="NCBI Taxonomy" id="3003348"/>
    <lineage>
        <taxon>Bacteria</taxon>
        <taxon>Bacillati</taxon>
        <taxon>Chloroflexota</taxon>
        <taxon>Chloroflexia</taxon>
        <taxon>Candidatus Chloroheliales</taxon>
        <taxon>Candidatus Chloroheliaceae</taxon>
        <taxon>Candidatus Chlorohelix</taxon>
    </lineage>
</organism>
<dbReference type="CDD" id="cd06356">
    <property type="entry name" value="PBP1_amide_urea_BP-like"/>
    <property type="match status" value="1"/>
</dbReference>
<accession>A0A8T7LYX6</accession>
<comment type="similarity">
    <text evidence="1">Belongs to the leucine-binding protein family.</text>
</comment>
<name>A0A8T7LYX6_9CHLR</name>
<reference evidence="6" key="2">
    <citation type="journal article" date="2024" name="Nature">
        <title>Anoxygenic phototroph of the Chloroflexota uses a type I reaction centre.</title>
        <authorList>
            <person name="Tsuji J.M."/>
            <person name="Shaw N.A."/>
            <person name="Nagashima S."/>
            <person name="Venkiteswaran J.J."/>
            <person name="Schiff S.L."/>
            <person name="Watanabe T."/>
            <person name="Fukui M."/>
            <person name="Hanada S."/>
            <person name="Tank M."/>
            <person name="Neufeld J.D."/>
        </authorList>
    </citation>
    <scope>NUCLEOTIDE SEQUENCE</scope>
    <source>
        <strain evidence="6">L227-S17</strain>
    </source>
</reference>
<gene>
    <name evidence="5" type="ORF">HXX08_06510</name>
    <name evidence="6" type="ORF">OZ401_000650</name>
</gene>
<dbReference type="Proteomes" id="UP000521676">
    <property type="component" value="Unassembled WGS sequence"/>
</dbReference>
<feature type="signal peptide" evidence="3">
    <location>
        <begin position="1"/>
        <end position="31"/>
    </location>
</feature>
<sequence length="426" mass="47090">MFRFLRMGEKRVKTAFGFLVLTLLMANLALSACGDSTKSATTDDKSDIAVGSLLDETGPLNIYGKPMADAAKLAIKDINNNGGVLGRKLKLVSYDTQSDTGKYTQLTTQIIQQDKVAVLMGGITSAAREAIRPIVDRNKQLYFYNVQYEGGVCDKNTFLTENVPTQQLIPLTQWGIKNVGPKIYVLAADYNFGQISTDWVKQYAAQFGGQVIGTDFVPLDVSEFGSIISKLQDAKPDIVFSILVGGNHIAFYRQFAAAGLGAKMKIISSTFGVGNEQIVLSPAESKDIVVAYPYFQELTNPTNQKFVKMWQDEYGKDYPYITDLAEATWNSWHIWAEAVKKANSLDREKVTAEIEKGLTWDAPRGTVQMDGPTHHATFDITIARANDKKGFNLIETQKAVPPAFEQQVCNLVKNPETYTQFTPGQK</sequence>